<evidence type="ECO:0000256" key="4">
    <source>
        <dbReference type="ARBA" id="ARBA00022729"/>
    </source>
</evidence>
<evidence type="ECO:0000256" key="5">
    <source>
        <dbReference type="ARBA" id="ARBA00023186"/>
    </source>
</evidence>
<dbReference type="SUPFAM" id="SSF49354">
    <property type="entry name" value="PapD-like"/>
    <property type="match status" value="1"/>
</dbReference>
<protein>
    <recommendedName>
        <fullName evidence="2">Probable fimbrial chaperone EcpB</fullName>
    </recommendedName>
</protein>
<proteinExistence type="inferred from homology"/>
<reference evidence="8 9" key="1">
    <citation type="submission" date="2014-05" db="EMBL/GenBank/DDBJ databases">
        <authorList>
            <person name="Bishop-Lilly K.A."/>
            <person name="Broomall S.M."/>
            <person name="Chain P.S."/>
            <person name="Chertkov O."/>
            <person name="Coyne S.R."/>
            <person name="Daligault H.E."/>
            <person name="Davenport K.W."/>
            <person name="Erkkila T."/>
            <person name="Frey K.G."/>
            <person name="Gibbons H.S."/>
            <person name="Gu W."/>
            <person name="Jaissle J."/>
            <person name="Johnson S.L."/>
            <person name="Koroleva G.I."/>
            <person name="Ladner J.T."/>
            <person name="Lo C.-C."/>
            <person name="Minogue T.D."/>
            <person name="Munk C."/>
            <person name="Palacios G.F."/>
            <person name="Redden C.L."/>
            <person name="Rosenzweig C.N."/>
            <person name="Scholz M.B."/>
            <person name="Teshima H."/>
            <person name="Xu Y."/>
        </authorList>
    </citation>
    <scope>NUCLEOTIDE SEQUENCE [LARGE SCALE GENOMIC DNA]</scope>
    <source>
        <strain evidence="8 9">DDS 22E-1</strain>
    </source>
</reference>
<dbReference type="InterPro" id="IPR040695">
    <property type="entry name" value="EcpB_C"/>
</dbReference>
<dbReference type="InterPro" id="IPR013783">
    <property type="entry name" value="Ig-like_fold"/>
</dbReference>
<keyword evidence="4 6" id="KW-0732">Signal</keyword>
<evidence type="ECO:0000256" key="1">
    <source>
        <dbReference type="ARBA" id="ARBA00009408"/>
    </source>
</evidence>
<evidence type="ECO:0000256" key="2">
    <source>
        <dbReference type="ARBA" id="ARBA00014241"/>
    </source>
</evidence>
<dbReference type="Pfam" id="PF18649">
    <property type="entry name" value="EcpB_C"/>
    <property type="match status" value="1"/>
</dbReference>
<accession>A0AAN0VQZ3</accession>
<gene>
    <name evidence="8" type="ORF">DM39_5841</name>
</gene>
<name>A0AAN0VQZ3_9BURK</name>
<dbReference type="Proteomes" id="UP000029413">
    <property type="component" value="Chromosome 2"/>
</dbReference>
<dbReference type="KEGG" id="bcen:DM39_5841"/>
<evidence type="ECO:0000256" key="6">
    <source>
        <dbReference type="SAM" id="SignalP"/>
    </source>
</evidence>
<organism evidence="8 9">
    <name type="scientific">Burkholderia cenocepacia</name>
    <dbReference type="NCBI Taxonomy" id="95486"/>
    <lineage>
        <taxon>Bacteria</taxon>
        <taxon>Pseudomonadati</taxon>
        <taxon>Pseudomonadota</taxon>
        <taxon>Betaproteobacteria</taxon>
        <taxon>Burkholderiales</taxon>
        <taxon>Burkholderiaceae</taxon>
        <taxon>Burkholderia</taxon>
        <taxon>Burkholderia cepacia complex</taxon>
    </lineage>
</organism>
<dbReference type="EMBL" id="CP007784">
    <property type="protein sequence ID" value="AIO36531.1"/>
    <property type="molecule type" value="Genomic_DNA"/>
</dbReference>
<sequence length="237" mass="26591">MKRANCIISICCMTMSLSAWSIGIGSVTTEMQEKQFYVTKDVTNDSPVAKFVTVEVQQVDNPFDMKVISKQHKDVLISPATLFLPPHQTRGVKLYYQGERDAIERYYALSFIEQSLTSVSETKPGASVSAKQRVRLSSVLVVRPRIIRFTFEQDGNGHVRNTGNTFLHVTATGKCMEPGKKTLQPCSPSRFLLPGESVDMRRSKGLRELYGVGVWKGDDYHYFPLDKSTQKISVPST</sequence>
<dbReference type="InterPro" id="IPR008962">
    <property type="entry name" value="PapD-like_sf"/>
</dbReference>
<feature type="domain" description="EcpB C-terminal" evidence="7">
    <location>
        <begin position="156"/>
        <end position="220"/>
    </location>
</feature>
<evidence type="ECO:0000256" key="3">
    <source>
        <dbReference type="ARBA" id="ARBA00022558"/>
    </source>
</evidence>
<evidence type="ECO:0000313" key="9">
    <source>
        <dbReference type="Proteomes" id="UP000029413"/>
    </source>
</evidence>
<keyword evidence="3" id="KW-1029">Fimbrium biogenesis</keyword>
<evidence type="ECO:0000313" key="8">
    <source>
        <dbReference type="EMBL" id="AIO36531.1"/>
    </source>
</evidence>
<keyword evidence="5" id="KW-0143">Chaperone</keyword>
<dbReference type="AlphaFoldDB" id="A0AAN0VQZ3"/>
<keyword evidence="9" id="KW-1185">Reference proteome</keyword>
<comment type="similarity">
    <text evidence="1">Belongs to the EcpB/EcpE family.</text>
</comment>
<feature type="signal peptide" evidence="6">
    <location>
        <begin position="1"/>
        <end position="21"/>
    </location>
</feature>
<dbReference type="Gene3D" id="2.60.40.10">
    <property type="entry name" value="Immunoglobulins"/>
    <property type="match status" value="1"/>
</dbReference>
<feature type="chain" id="PRO_5042828997" description="Probable fimbrial chaperone EcpB" evidence="6">
    <location>
        <begin position="22"/>
        <end position="237"/>
    </location>
</feature>
<evidence type="ECO:0000259" key="7">
    <source>
        <dbReference type="Pfam" id="PF18649"/>
    </source>
</evidence>